<dbReference type="RefSeq" id="WP_169249544.1">
    <property type="nucleotide sequence ID" value="NZ_SPMZ01000043.1"/>
</dbReference>
<dbReference type="Proteomes" id="UP000760480">
    <property type="component" value="Unassembled WGS sequence"/>
</dbReference>
<sequence length="93" mass="10478">MQYWFFFIIGRALGLRYDPMTYFVIVPPAIYLTIIPISMAGWGVREGVLVGLFSLIGADKPTVLVMSIIYGFTLIIISLPGLIIYLKGRHRVI</sequence>
<evidence type="ECO:0000313" key="2">
    <source>
        <dbReference type="EMBL" id="NMQ20280.1"/>
    </source>
</evidence>
<keyword evidence="1" id="KW-0472">Membrane</keyword>
<dbReference type="EMBL" id="SPMZ01000043">
    <property type="protein sequence ID" value="NMQ20280.1"/>
    <property type="molecule type" value="Genomic_DNA"/>
</dbReference>
<gene>
    <name evidence="2" type="ORF">E4P82_14400</name>
</gene>
<protein>
    <submittedName>
        <fullName evidence="2">Uncharacterized protein</fullName>
    </submittedName>
</protein>
<keyword evidence="3" id="KW-1185">Reference proteome</keyword>
<evidence type="ECO:0000256" key="1">
    <source>
        <dbReference type="SAM" id="Phobius"/>
    </source>
</evidence>
<proteinExistence type="predicted"/>
<keyword evidence="1" id="KW-1133">Transmembrane helix</keyword>
<evidence type="ECO:0000313" key="3">
    <source>
        <dbReference type="Proteomes" id="UP000760480"/>
    </source>
</evidence>
<feature type="transmembrane region" description="Helical" evidence="1">
    <location>
        <begin position="64"/>
        <end position="86"/>
    </location>
</feature>
<dbReference type="PANTHER" id="PTHR40277">
    <property type="entry name" value="BLL5419 PROTEIN"/>
    <property type="match status" value="1"/>
</dbReference>
<feature type="transmembrane region" description="Helical" evidence="1">
    <location>
        <begin position="21"/>
        <end position="44"/>
    </location>
</feature>
<dbReference type="PANTHER" id="PTHR40277:SF1">
    <property type="entry name" value="BLL5419 PROTEIN"/>
    <property type="match status" value="1"/>
</dbReference>
<comment type="caution">
    <text evidence="2">The sequence shown here is derived from an EMBL/GenBank/DDBJ whole genome shotgun (WGS) entry which is preliminary data.</text>
</comment>
<reference evidence="2 3" key="1">
    <citation type="submission" date="2019-03" db="EMBL/GenBank/DDBJ databases">
        <title>Metabolic reconstructions from genomes of highly enriched 'Candidatus Accumulibacter' and 'Candidatus Competibacter' bioreactor populations.</title>
        <authorList>
            <person name="Annavajhala M.K."/>
            <person name="Welles L."/>
            <person name="Abbas B."/>
            <person name="Sorokin D."/>
            <person name="Park H."/>
            <person name="Van Loosdrecht M."/>
            <person name="Chandran K."/>
        </authorList>
    </citation>
    <scope>NUCLEOTIDE SEQUENCE [LARGE SCALE GENOMIC DNA]</scope>
    <source>
        <strain evidence="2 3">SBR_G</strain>
    </source>
</reference>
<accession>A0ABX1TQT3</accession>
<organism evidence="2 3">
    <name type="scientific">Candidatus Competibacter phosphatis</name>
    <dbReference type="NCBI Taxonomy" id="221280"/>
    <lineage>
        <taxon>Bacteria</taxon>
        <taxon>Pseudomonadati</taxon>
        <taxon>Pseudomonadota</taxon>
        <taxon>Gammaproteobacteria</taxon>
        <taxon>Candidatus Competibacteraceae</taxon>
        <taxon>Candidatus Competibacter</taxon>
    </lineage>
</organism>
<name>A0ABX1TQT3_9GAMM</name>
<keyword evidence="1" id="KW-0812">Transmembrane</keyword>